<feature type="transmembrane region" description="Helical" evidence="6">
    <location>
        <begin position="413"/>
        <end position="434"/>
    </location>
</feature>
<comment type="pathway">
    <text evidence="1">Glycolipid biosynthesis; glycosylphosphatidylinositol-anchor biosynthesis.</text>
</comment>
<dbReference type="AlphaFoldDB" id="A0AAD5TAH3"/>
<accession>A0AAD5TAH3</accession>
<gene>
    <name evidence="8" type="ORF">HK100_003553</name>
</gene>
<dbReference type="GO" id="GO:0016255">
    <property type="term" value="P:attachment of GPI anchor to protein"/>
    <property type="evidence" value="ECO:0007669"/>
    <property type="project" value="InterPro"/>
</dbReference>
<keyword evidence="3" id="KW-0337">GPI-anchor biosynthesis</keyword>
<comment type="similarity">
    <text evidence="2">Belongs to the peptidase C13 family.</text>
</comment>
<dbReference type="Pfam" id="PF01650">
    <property type="entry name" value="Peptidase_C13"/>
    <property type="match status" value="2"/>
</dbReference>
<evidence type="ECO:0000256" key="6">
    <source>
        <dbReference type="SAM" id="Phobius"/>
    </source>
</evidence>
<dbReference type="GO" id="GO:0003923">
    <property type="term" value="F:GPI-anchor transamidase activity"/>
    <property type="evidence" value="ECO:0007669"/>
    <property type="project" value="InterPro"/>
</dbReference>
<comment type="caution">
    <text evidence="8">The sequence shown here is derived from an EMBL/GenBank/DDBJ whole genome shotgun (WGS) entry which is preliminary data.</text>
</comment>
<keyword evidence="9" id="KW-1185">Reference proteome</keyword>
<dbReference type="Proteomes" id="UP001211907">
    <property type="component" value="Unassembled WGS sequence"/>
</dbReference>
<dbReference type="InterPro" id="IPR028361">
    <property type="entry name" value="GPI_transamidase"/>
</dbReference>
<keyword evidence="6" id="KW-1133">Transmembrane helix</keyword>
<keyword evidence="4 7" id="KW-0732">Signal</keyword>
<dbReference type="PANTHER" id="PTHR48067:SF1">
    <property type="entry name" value="GPI-ANCHOR TRANSAMIDASE"/>
    <property type="match status" value="1"/>
</dbReference>
<dbReference type="GO" id="GO:0042765">
    <property type="term" value="C:GPI-anchor transamidase complex"/>
    <property type="evidence" value="ECO:0007669"/>
    <property type="project" value="InterPro"/>
</dbReference>
<evidence type="ECO:0000313" key="8">
    <source>
        <dbReference type="EMBL" id="KAJ3142035.1"/>
    </source>
</evidence>
<organism evidence="8 9">
    <name type="scientific">Physocladia obscura</name>
    <dbReference type="NCBI Taxonomy" id="109957"/>
    <lineage>
        <taxon>Eukaryota</taxon>
        <taxon>Fungi</taxon>
        <taxon>Fungi incertae sedis</taxon>
        <taxon>Chytridiomycota</taxon>
        <taxon>Chytridiomycota incertae sedis</taxon>
        <taxon>Chytridiomycetes</taxon>
        <taxon>Chytridiales</taxon>
        <taxon>Chytriomycetaceae</taxon>
        <taxon>Physocladia</taxon>
    </lineage>
</organism>
<dbReference type="GO" id="GO:0006508">
    <property type="term" value="P:proteolysis"/>
    <property type="evidence" value="ECO:0007669"/>
    <property type="project" value="InterPro"/>
</dbReference>
<dbReference type="PIRSF" id="PIRSF019663">
    <property type="entry name" value="Legumain"/>
    <property type="match status" value="1"/>
</dbReference>
<dbReference type="InterPro" id="IPR001096">
    <property type="entry name" value="Peptidase_C13"/>
</dbReference>
<evidence type="ECO:0000256" key="4">
    <source>
        <dbReference type="ARBA" id="ARBA00022729"/>
    </source>
</evidence>
<sequence length="437" mass="49018">MRTAMLLTISLCTTAITTAAGAELDIDKSGAISALRRIDSNGLGESIAVGAGVMTSSAHTNNWAVLVCTSRFWFNYRHIANTLSMYRTVKRLGIPDSNIILMLADDVACNSRNHFPATVYNNAERKLDLYGDNIEVDYRGYEVTVESFIRVLTGMMFEKNVISDNICNDPLLKSPKLWQITGRHEDHVPRSKRLLTDDRSNILIFMTGHGGKEFLKFQDAEEMGSHDIGDAIAQMFEKKRYNEIFFMMDTCQAASMYKHVYSPNVIAATSSLVGENSYSHHHDMEIGTAVIDRWTYSNLETLEKLERQDKSTLGGLFSTYDPNVILSNPGIRTDLFPRGVNNALVTDFFGAVQNIELTIQGYPKKKVPLTGLRVRPDAKFNFVPSSHAATIEKTVNNPRNQITNNLQTVSTEFYFVNLPFSVAFFVFLTSVWVLGQK</sequence>
<feature type="chain" id="PRO_5042292414" description="GPI-anchor transamidase" evidence="7">
    <location>
        <begin position="22"/>
        <end position="437"/>
    </location>
</feature>
<feature type="signal peptide" evidence="7">
    <location>
        <begin position="1"/>
        <end position="21"/>
    </location>
</feature>
<proteinExistence type="inferred from homology"/>
<evidence type="ECO:0000256" key="7">
    <source>
        <dbReference type="SAM" id="SignalP"/>
    </source>
</evidence>
<dbReference type="Gene3D" id="3.40.50.1460">
    <property type="match status" value="2"/>
</dbReference>
<protein>
    <recommendedName>
        <fullName evidence="10">GPI-anchor transamidase</fullName>
    </recommendedName>
</protein>
<dbReference type="PANTHER" id="PTHR48067">
    <property type="entry name" value="GPI-ANCHOR TRANSAMIDASE"/>
    <property type="match status" value="1"/>
</dbReference>
<keyword evidence="6" id="KW-0472">Membrane</keyword>
<name>A0AAD5TAH3_9FUNG</name>
<evidence type="ECO:0000256" key="1">
    <source>
        <dbReference type="ARBA" id="ARBA00004687"/>
    </source>
</evidence>
<dbReference type="EMBL" id="JADGJH010000019">
    <property type="protein sequence ID" value="KAJ3142035.1"/>
    <property type="molecule type" value="Genomic_DNA"/>
</dbReference>
<dbReference type="GO" id="GO:0006506">
    <property type="term" value="P:GPI anchor biosynthetic process"/>
    <property type="evidence" value="ECO:0007669"/>
    <property type="project" value="UniProtKB-KW"/>
</dbReference>
<dbReference type="PRINTS" id="PR00776">
    <property type="entry name" value="HEMOGLOBNASE"/>
</dbReference>
<keyword evidence="6" id="KW-0812">Transmembrane</keyword>
<dbReference type="PIRSF" id="PIRSF500138">
    <property type="entry name" value="GPI8"/>
    <property type="match status" value="1"/>
</dbReference>
<feature type="active site" description="Nucleophile" evidence="5">
    <location>
        <position position="251"/>
    </location>
</feature>
<reference evidence="8" key="1">
    <citation type="submission" date="2020-05" db="EMBL/GenBank/DDBJ databases">
        <title>Phylogenomic resolution of chytrid fungi.</title>
        <authorList>
            <person name="Stajich J.E."/>
            <person name="Amses K."/>
            <person name="Simmons R."/>
            <person name="Seto K."/>
            <person name="Myers J."/>
            <person name="Bonds A."/>
            <person name="Quandt C.A."/>
            <person name="Barry K."/>
            <person name="Liu P."/>
            <person name="Grigoriev I."/>
            <person name="Longcore J.E."/>
            <person name="James T.Y."/>
        </authorList>
    </citation>
    <scope>NUCLEOTIDE SEQUENCE</scope>
    <source>
        <strain evidence="8">JEL0513</strain>
    </source>
</reference>
<evidence type="ECO:0000313" key="9">
    <source>
        <dbReference type="Proteomes" id="UP001211907"/>
    </source>
</evidence>
<evidence type="ECO:0000256" key="3">
    <source>
        <dbReference type="ARBA" id="ARBA00022502"/>
    </source>
</evidence>
<evidence type="ECO:0000256" key="2">
    <source>
        <dbReference type="ARBA" id="ARBA00009941"/>
    </source>
</evidence>
<evidence type="ECO:0008006" key="10">
    <source>
        <dbReference type="Google" id="ProtNLM"/>
    </source>
</evidence>
<feature type="active site" evidence="5">
    <location>
        <position position="209"/>
    </location>
</feature>
<evidence type="ECO:0000256" key="5">
    <source>
        <dbReference type="PIRSR" id="PIRSR019663-1"/>
    </source>
</evidence>